<dbReference type="EC" id="2.4.1.18" evidence="4"/>
<dbReference type="InterPro" id="IPR006047">
    <property type="entry name" value="GH13_cat_dom"/>
</dbReference>
<dbReference type="PANTHER" id="PTHR43651">
    <property type="entry name" value="1,4-ALPHA-GLUCAN-BRANCHING ENZYME"/>
    <property type="match status" value="1"/>
</dbReference>
<dbReference type="Gene3D" id="2.60.40.1180">
    <property type="entry name" value="Golgi alpha-mannosidase II"/>
    <property type="match status" value="1"/>
</dbReference>
<evidence type="ECO:0000256" key="3">
    <source>
        <dbReference type="ARBA" id="ARBA00009000"/>
    </source>
</evidence>
<gene>
    <name evidence="9" type="ORF">D7Z94_06670</name>
</gene>
<dbReference type="Pfam" id="PF00128">
    <property type="entry name" value="Alpha-amylase"/>
    <property type="match status" value="2"/>
</dbReference>
<dbReference type="SUPFAM" id="SSF51445">
    <property type="entry name" value="(Trans)glycosidases"/>
    <property type="match status" value="1"/>
</dbReference>
<feature type="domain" description="Glycosyl hydrolase family 13 catalytic" evidence="8">
    <location>
        <begin position="134"/>
        <end position="492"/>
    </location>
</feature>
<dbReference type="SUPFAM" id="SSF51011">
    <property type="entry name" value="Glycosyl hydrolase domain"/>
    <property type="match status" value="1"/>
</dbReference>
<dbReference type="SMART" id="SM00642">
    <property type="entry name" value="Aamy"/>
    <property type="match status" value="1"/>
</dbReference>
<dbReference type="Pfam" id="PF02922">
    <property type="entry name" value="CBM_48"/>
    <property type="match status" value="1"/>
</dbReference>
<feature type="active site" description="Nucleophile" evidence="7">
    <location>
        <position position="294"/>
    </location>
</feature>
<dbReference type="CDD" id="cd02855">
    <property type="entry name" value="E_set_GBE_prok_N"/>
    <property type="match status" value="1"/>
</dbReference>
<dbReference type="GO" id="GO:0004553">
    <property type="term" value="F:hydrolase activity, hydrolyzing O-glycosyl compounds"/>
    <property type="evidence" value="ECO:0007669"/>
    <property type="project" value="InterPro"/>
</dbReference>
<keyword evidence="5" id="KW-0808">Transferase</keyword>
<dbReference type="GO" id="GO:0043169">
    <property type="term" value="F:cation binding"/>
    <property type="evidence" value="ECO:0007669"/>
    <property type="project" value="InterPro"/>
</dbReference>
<dbReference type="OrthoDB" id="9800174at2"/>
<dbReference type="PANTHER" id="PTHR43651:SF11">
    <property type="entry name" value="MALTO-OLIGOSYLTREHALOSE TREHALOHYDROLASE"/>
    <property type="match status" value="1"/>
</dbReference>
<dbReference type="InterPro" id="IPR004193">
    <property type="entry name" value="Glyco_hydro_13_N"/>
</dbReference>
<comment type="similarity">
    <text evidence="3">Belongs to the glycosyl hydrolase 13 family. GlgB subfamily.</text>
</comment>
<evidence type="ECO:0000256" key="7">
    <source>
        <dbReference type="PIRSR" id="PIRSR000463-1"/>
    </source>
</evidence>
<dbReference type="GO" id="GO:0005978">
    <property type="term" value="P:glycogen biosynthetic process"/>
    <property type="evidence" value="ECO:0007669"/>
    <property type="project" value="InterPro"/>
</dbReference>
<evidence type="ECO:0000256" key="1">
    <source>
        <dbReference type="ARBA" id="ARBA00000826"/>
    </source>
</evidence>
<dbReference type="Pfam" id="PF02806">
    <property type="entry name" value="Alpha-amylase_C"/>
    <property type="match status" value="1"/>
</dbReference>
<feature type="active site" description="Proton donor" evidence="7">
    <location>
        <position position="338"/>
    </location>
</feature>
<evidence type="ECO:0000256" key="4">
    <source>
        <dbReference type="ARBA" id="ARBA00012541"/>
    </source>
</evidence>
<evidence type="ECO:0000313" key="9">
    <source>
        <dbReference type="EMBL" id="RKN83495.1"/>
    </source>
</evidence>
<evidence type="ECO:0000256" key="5">
    <source>
        <dbReference type="ARBA" id="ARBA00022679"/>
    </source>
</evidence>
<dbReference type="Gene3D" id="3.20.20.80">
    <property type="entry name" value="Glycosidases"/>
    <property type="match status" value="1"/>
</dbReference>
<dbReference type="InterPro" id="IPR037439">
    <property type="entry name" value="Branching_enzy"/>
</dbReference>
<accession>A0A3B0CAH3</accession>
<comment type="caution">
    <text evidence="9">The sequence shown here is derived from an EMBL/GenBank/DDBJ whole genome shotgun (WGS) entry which is preliminary data.</text>
</comment>
<proteinExistence type="inferred from homology"/>
<keyword evidence="6" id="KW-0119">Carbohydrate metabolism</keyword>
<organism evidence="9 10">
    <name type="scientific">Ulvibacterium marinum</name>
    <dbReference type="NCBI Taxonomy" id="2419782"/>
    <lineage>
        <taxon>Bacteria</taxon>
        <taxon>Pseudomonadati</taxon>
        <taxon>Bacteroidota</taxon>
        <taxon>Flavobacteriia</taxon>
        <taxon>Flavobacteriales</taxon>
        <taxon>Flavobacteriaceae</taxon>
        <taxon>Ulvibacterium</taxon>
    </lineage>
</organism>
<reference evidence="9 10" key="1">
    <citation type="submission" date="2018-10" db="EMBL/GenBank/DDBJ databases">
        <title>Ulvibacterium marinum gen. nov., sp. nov., a novel marine bacterium of the family Flavobacteriaceae, isolated from a culture of the green alga Ulva prolifera.</title>
        <authorList>
            <person name="Zhang Z."/>
        </authorList>
    </citation>
    <scope>NUCLEOTIDE SEQUENCE [LARGE SCALE GENOMIC DNA]</scope>
    <source>
        <strain evidence="9 10">CCMM003</strain>
    </source>
</reference>
<name>A0A3B0CAH3_9FLAO</name>
<evidence type="ECO:0000256" key="6">
    <source>
        <dbReference type="ARBA" id="ARBA00023277"/>
    </source>
</evidence>
<evidence type="ECO:0000313" key="10">
    <source>
        <dbReference type="Proteomes" id="UP000276603"/>
    </source>
</evidence>
<sequence length="607" mass="69302">MAQEQNKEIKDMDMTIQKSAGMGATLEKGRTTFRVWAPNADKICVTGDFNDWDDSVLVLEFEENGYWAGISNKPKEGDEYKYVIYNGDERLERNDPYAFEVTNSNGNSIIRSLNFDWGDDDFRMANWNELVIYELHVGTFNRPDPDSIGTFDDVVAKLPYLQDLGVNCIELLPVAEFAGGISWGYNPAHPFAIEQDYGGPDAFARLVRKAHEHGVGVIMDVVYNHLGPSDVDLWRFDGWGEEKKGGIYFYNDHRSETPWGDTRPDYGRPEVRQYLRDNALMWIEKYRCDGLRMDATSYIRFEGGGLGYDTEIEEGNILMRDINAEIIEKYPHVLTIAEDLKGHNIVTDPIDDNGLGYGSQWDMNYVHPIREVLIDTHDDSRDLQKVVDALEFKYSNDVFRRVIYTESHDEVANGQARVPEEVQPGGAESAFAKKRAILGIVLTLTAPGIPMLFQGQEFIEDEYFQDTEGLDWEKHDRHKGIKELVKDVIALRTGMSEGTFGLRGQLLRIGHFNNDTKILSFTRADRESKEPVLMVFNFSNTDFTDYKIGIDDGHDWRLRFNSSWKGYDDDFSDIEVSGMDKLEDSTDGKKWSGSLDIPSYSCQIYSL</sequence>
<dbReference type="Proteomes" id="UP000276603">
    <property type="component" value="Unassembled WGS sequence"/>
</dbReference>
<dbReference type="SUPFAM" id="SSF81296">
    <property type="entry name" value="E set domains"/>
    <property type="match status" value="1"/>
</dbReference>
<dbReference type="EMBL" id="RBCJ01000001">
    <property type="protein sequence ID" value="RKN83495.1"/>
    <property type="molecule type" value="Genomic_DNA"/>
</dbReference>
<dbReference type="Gene3D" id="2.60.40.10">
    <property type="entry name" value="Immunoglobulins"/>
    <property type="match status" value="1"/>
</dbReference>
<dbReference type="InterPro" id="IPR013780">
    <property type="entry name" value="Glyco_hydro_b"/>
</dbReference>
<dbReference type="InterPro" id="IPR014756">
    <property type="entry name" value="Ig_E-set"/>
</dbReference>
<dbReference type="GO" id="GO:0003844">
    <property type="term" value="F:1,4-alpha-glucan branching enzyme activity"/>
    <property type="evidence" value="ECO:0007669"/>
    <property type="project" value="UniProtKB-EC"/>
</dbReference>
<dbReference type="InterPro" id="IPR013783">
    <property type="entry name" value="Ig-like_fold"/>
</dbReference>
<dbReference type="InterPro" id="IPR006048">
    <property type="entry name" value="A-amylase/branching_C"/>
</dbReference>
<protein>
    <recommendedName>
        <fullName evidence="4">1,4-alpha-glucan branching enzyme</fullName>
        <ecNumber evidence="4">2.4.1.18</ecNumber>
    </recommendedName>
</protein>
<evidence type="ECO:0000256" key="2">
    <source>
        <dbReference type="ARBA" id="ARBA00002953"/>
    </source>
</evidence>
<dbReference type="RefSeq" id="WP_120710702.1">
    <property type="nucleotide sequence ID" value="NZ_RBCJ01000001.1"/>
</dbReference>
<dbReference type="CDD" id="cd11325">
    <property type="entry name" value="AmyAc_GTHase"/>
    <property type="match status" value="1"/>
</dbReference>
<comment type="catalytic activity">
    <reaction evidence="1">
        <text>Transfers a segment of a (1-&gt;4)-alpha-D-glucan chain to a primary hydroxy group in a similar glucan chain.</text>
        <dbReference type="EC" id="2.4.1.18"/>
    </reaction>
</comment>
<keyword evidence="10" id="KW-1185">Reference proteome</keyword>
<dbReference type="PIRSF" id="PIRSF000463">
    <property type="entry name" value="GlgB"/>
    <property type="match status" value="1"/>
</dbReference>
<comment type="function">
    <text evidence="2">Catalyzes the formation of the alpha-1,6-glucosidic linkages in glycogen by scission of a 1,4-alpha-linked oligosaccharide from growing alpha-1,4-glucan chains and the subsequent attachment of the oligosaccharide to the alpha-1,6 position.</text>
</comment>
<evidence type="ECO:0000259" key="8">
    <source>
        <dbReference type="SMART" id="SM00642"/>
    </source>
</evidence>
<dbReference type="AlphaFoldDB" id="A0A3B0CAH3"/>
<dbReference type="InterPro" id="IPR044143">
    <property type="entry name" value="GlgB_N_E_set_prok"/>
</dbReference>
<dbReference type="InterPro" id="IPR017853">
    <property type="entry name" value="GH"/>
</dbReference>